<name>A0A0F8ZXA8_9ZZZZ</name>
<sequence>MSLQENKLHYFSGKLCPACNASDKPKGGILIKRNGKFGQFLG</sequence>
<accession>A0A0F8ZXA8</accession>
<proteinExistence type="predicted"/>
<evidence type="ECO:0000313" key="1">
    <source>
        <dbReference type="EMBL" id="KKK90495.1"/>
    </source>
</evidence>
<dbReference type="EMBL" id="LAZR01049078">
    <property type="protein sequence ID" value="KKK90495.1"/>
    <property type="molecule type" value="Genomic_DNA"/>
</dbReference>
<feature type="non-terminal residue" evidence="1">
    <location>
        <position position="42"/>
    </location>
</feature>
<comment type="caution">
    <text evidence="1">The sequence shown here is derived from an EMBL/GenBank/DDBJ whole genome shotgun (WGS) entry which is preliminary data.</text>
</comment>
<organism evidence="1">
    <name type="scientific">marine sediment metagenome</name>
    <dbReference type="NCBI Taxonomy" id="412755"/>
    <lineage>
        <taxon>unclassified sequences</taxon>
        <taxon>metagenomes</taxon>
        <taxon>ecological metagenomes</taxon>
    </lineage>
</organism>
<reference evidence="1" key="1">
    <citation type="journal article" date="2015" name="Nature">
        <title>Complex archaea that bridge the gap between prokaryotes and eukaryotes.</title>
        <authorList>
            <person name="Spang A."/>
            <person name="Saw J.H."/>
            <person name="Jorgensen S.L."/>
            <person name="Zaremba-Niedzwiedzka K."/>
            <person name="Martijn J."/>
            <person name="Lind A.E."/>
            <person name="van Eijk R."/>
            <person name="Schleper C."/>
            <person name="Guy L."/>
            <person name="Ettema T.J."/>
        </authorList>
    </citation>
    <scope>NUCLEOTIDE SEQUENCE</scope>
</reference>
<dbReference type="AlphaFoldDB" id="A0A0F8ZXA8"/>
<gene>
    <name evidence="1" type="ORF">LCGC14_2722450</name>
</gene>
<protein>
    <submittedName>
        <fullName evidence="1">Uncharacterized protein</fullName>
    </submittedName>
</protein>